<dbReference type="EMBL" id="BOMV01000059">
    <property type="protein sequence ID" value="GIE98094.1"/>
    <property type="molecule type" value="Genomic_DNA"/>
</dbReference>
<accession>A0A919MX35</accession>
<protein>
    <submittedName>
        <fullName evidence="2">Uncharacterized protein</fullName>
    </submittedName>
</protein>
<name>A0A919MX35_9ACTN</name>
<dbReference type="Proteomes" id="UP000636960">
    <property type="component" value="Unassembled WGS sequence"/>
</dbReference>
<gene>
    <name evidence="2" type="ORF">Ari01nite_55590</name>
</gene>
<comment type="caution">
    <text evidence="2">The sequence shown here is derived from an EMBL/GenBank/DDBJ whole genome shotgun (WGS) entry which is preliminary data.</text>
</comment>
<evidence type="ECO:0000256" key="1">
    <source>
        <dbReference type="SAM" id="Coils"/>
    </source>
</evidence>
<sequence>MAWEWVAPVTTLAAGVAGIAGTVIAARYGRLTQLELARMAPAQALLAEKRLSYAKFLRGADELLGGMRRIRRIERLRSRSEEVEGTPEESRVLVDLNEALEGAEDLRDHLLELQKDLGGIRQELTVLSGFEIGALAARALAVVSRIDGTDEEWEARALAAVNTLAFTMHIDTNPLSQDIANDVKSKVAATVEDFENGVVAEHLNPDRSTSP</sequence>
<organism evidence="2 3">
    <name type="scientific">Paractinoplanes rishiriensis</name>
    <dbReference type="NCBI Taxonomy" id="1050105"/>
    <lineage>
        <taxon>Bacteria</taxon>
        <taxon>Bacillati</taxon>
        <taxon>Actinomycetota</taxon>
        <taxon>Actinomycetes</taxon>
        <taxon>Micromonosporales</taxon>
        <taxon>Micromonosporaceae</taxon>
        <taxon>Paractinoplanes</taxon>
    </lineage>
</organism>
<dbReference type="RefSeq" id="WP_203785096.1">
    <property type="nucleotide sequence ID" value="NZ_BOMV01000059.1"/>
</dbReference>
<evidence type="ECO:0000313" key="2">
    <source>
        <dbReference type="EMBL" id="GIE98094.1"/>
    </source>
</evidence>
<proteinExistence type="predicted"/>
<keyword evidence="3" id="KW-1185">Reference proteome</keyword>
<dbReference type="AlphaFoldDB" id="A0A919MX35"/>
<feature type="coiled-coil region" evidence="1">
    <location>
        <begin position="93"/>
        <end position="123"/>
    </location>
</feature>
<evidence type="ECO:0000313" key="3">
    <source>
        <dbReference type="Proteomes" id="UP000636960"/>
    </source>
</evidence>
<reference evidence="2" key="1">
    <citation type="submission" date="2021-01" db="EMBL/GenBank/DDBJ databases">
        <title>Whole genome shotgun sequence of Actinoplanes rishiriensis NBRC 108556.</title>
        <authorList>
            <person name="Komaki H."/>
            <person name="Tamura T."/>
        </authorList>
    </citation>
    <scope>NUCLEOTIDE SEQUENCE</scope>
    <source>
        <strain evidence="2">NBRC 108556</strain>
    </source>
</reference>
<keyword evidence="1" id="KW-0175">Coiled coil</keyword>